<proteinExistence type="predicted"/>
<sequence length="61" mass="7239">MERYVDRKLDKAEEALRKNKRSARRWWNSMTKEDGSFEITKTHIFYAGFSLGLALSLVIHH</sequence>
<dbReference type="Proteomes" id="UP001075354">
    <property type="component" value="Chromosome 6"/>
</dbReference>
<dbReference type="EMBL" id="JAPTSV010000006">
    <property type="protein sequence ID" value="KAJ1527195.1"/>
    <property type="molecule type" value="Genomic_DNA"/>
</dbReference>
<gene>
    <name evidence="1" type="ORF">ONE63_008726</name>
</gene>
<accession>A0AAV7XRA7</accession>
<reference evidence="1" key="1">
    <citation type="submission" date="2022-12" db="EMBL/GenBank/DDBJ databases">
        <title>Chromosome-level genome assembly of the bean flower thrips Megalurothrips usitatus.</title>
        <authorList>
            <person name="Ma L."/>
            <person name="Liu Q."/>
            <person name="Li H."/>
            <person name="Cai W."/>
        </authorList>
    </citation>
    <scope>NUCLEOTIDE SEQUENCE</scope>
    <source>
        <strain evidence="1">Cailab_2022a</strain>
    </source>
</reference>
<protein>
    <submittedName>
        <fullName evidence="1">Uncharacterized protein</fullName>
    </submittedName>
</protein>
<dbReference type="AlphaFoldDB" id="A0AAV7XRA7"/>
<keyword evidence="2" id="KW-1185">Reference proteome</keyword>
<evidence type="ECO:0000313" key="1">
    <source>
        <dbReference type="EMBL" id="KAJ1527195.1"/>
    </source>
</evidence>
<organism evidence="1 2">
    <name type="scientific">Megalurothrips usitatus</name>
    <name type="common">bean blossom thrips</name>
    <dbReference type="NCBI Taxonomy" id="439358"/>
    <lineage>
        <taxon>Eukaryota</taxon>
        <taxon>Metazoa</taxon>
        <taxon>Ecdysozoa</taxon>
        <taxon>Arthropoda</taxon>
        <taxon>Hexapoda</taxon>
        <taxon>Insecta</taxon>
        <taxon>Pterygota</taxon>
        <taxon>Neoptera</taxon>
        <taxon>Paraneoptera</taxon>
        <taxon>Thysanoptera</taxon>
        <taxon>Terebrantia</taxon>
        <taxon>Thripoidea</taxon>
        <taxon>Thripidae</taxon>
        <taxon>Megalurothrips</taxon>
    </lineage>
</organism>
<evidence type="ECO:0000313" key="2">
    <source>
        <dbReference type="Proteomes" id="UP001075354"/>
    </source>
</evidence>
<comment type="caution">
    <text evidence="1">The sequence shown here is derived from an EMBL/GenBank/DDBJ whole genome shotgun (WGS) entry which is preliminary data.</text>
</comment>
<name>A0AAV7XRA7_9NEOP</name>